<dbReference type="InParanoid" id="A5DIM0"/>
<evidence type="ECO:0000313" key="4">
    <source>
        <dbReference type="Proteomes" id="UP000001997"/>
    </source>
</evidence>
<sequence length="167" mass="19132">MSRSFTYALVTSASLLQIAFSYPFSEEISWHNVQLDLSNIDVVIDTADQQDVPYYEITNSEKDVEIKAMTISFMNGTVIKHSNFTSKVDDQHSMIYDLVLEAGGFTEEFILEIVRESQIIYDHYNRDPETDSNGIDSSDEDGENYSSDESLLRKLPPGWYQVPYEDD</sequence>
<dbReference type="EMBL" id="CH408157">
    <property type="protein sequence ID" value="EDK39023.2"/>
    <property type="molecule type" value="Genomic_DNA"/>
</dbReference>
<dbReference type="AlphaFoldDB" id="A5DIM0"/>
<dbReference type="HOGENOM" id="CLU_1595156_0_0_1"/>
<proteinExistence type="predicted"/>
<organism evidence="3 4">
    <name type="scientific">Meyerozyma guilliermondii (strain ATCC 6260 / CBS 566 / DSM 6381 / JCM 1539 / NBRC 10279 / NRRL Y-324)</name>
    <name type="common">Yeast</name>
    <name type="synonym">Candida guilliermondii</name>
    <dbReference type="NCBI Taxonomy" id="294746"/>
    <lineage>
        <taxon>Eukaryota</taxon>
        <taxon>Fungi</taxon>
        <taxon>Dikarya</taxon>
        <taxon>Ascomycota</taxon>
        <taxon>Saccharomycotina</taxon>
        <taxon>Pichiomycetes</taxon>
        <taxon>Debaryomycetaceae</taxon>
        <taxon>Meyerozyma</taxon>
    </lineage>
</organism>
<evidence type="ECO:0000313" key="3">
    <source>
        <dbReference type="EMBL" id="EDK39023.2"/>
    </source>
</evidence>
<keyword evidence="4" id="KW-1185">Reference proteome</keyword>
<dbReference type="RefSeq" id="XP_001485392.2">
    <property type="nucleotide sequence ID" value="XM_001485342.1"/>
</dbReference>
<dbReference type="VEuPathDB" id="FungiDB:PGUG_03121"/>
<gene>
    <name evidence="3" type="ORF">PGUG_03121</name>
</gene>
<evidence type="ECO:0000256" key="2">
    <source>
        <dbReference type="SAM" id="SignalP"/>
    </source>
</evidence>
<protein>
    <submittedName>
        <fullName evidence="3">Uncharacterized protein</fullName>
    </submittedName>
</protein>
<name>A5DIM0_PICGU</name>
<dbReference type="Proteomes" id="UP000001997">
    <property type="component" value="Unassembled WGS sequence"/>
</dbReference>
<dbReference type="KEGG" id="pgu:PGUG_03121"/>
<feature type="signal peptide" evidence="2">
    <location>
        <begin position="1"/>
        <end position="21"/>
    </location>
</feature>
<evidence type="ECO:0000256" key="1">
    <source>
        <dbReference type="SAM" id="MobiDB-lite"/>
    </source>
</evidence>
<reference evidence="3 4" key="1">
    <citation type="journal article" date="2009" name="Nature">
        <title>Evolution of pathogenicity and sexual reproduction in eight Candida genomes.</title>
        <authorList>
            <person name="Butler G."/>
            <person name="Rasmussen M.D."/>
            <person name="Lin M.F."/>
            <person name="Santos M.A."/>
            <person name="Sakthikumar S."/>
            <person name="Munro C.A."/>
            <person name="Rheinbay E."/>
            <person name="Grabherr M."/>
            <person name="Forche A."/>
            <person name="Reedy J.L."/>
            <person name="Agrafioti I."/>
            <person name="Arnaud M.B."/>
            <person name="Bates S."/>
            <person name="Brown A.J."/>
            <person name="Brunke S."/>
            <person name="Costanzo M.C."/>
            <person name="Fitzpatrick D.A."/>
            <person name="de Groot P.W."/>
            <person name="Harris D."/>
            <person name="Hoyer L.L."/>
            <person name="Hube B."/>
            <person name="Klis F.M."/>
            <person name="Kodira C."/>
            <person name="Lennard N."/>
            <person name="Logue M.E."/>
            <person name="Martin R."/>
            <person name="Neiman A.M."/>
            <person name="Nikolaou E."/>
            <person name="Quail M.A."/>
            <person name="Quinn J."/>
            <person name="Santos M.C."/>
            <person name="Schmitzberger F.F."/>
            <person name="Sherlock G."/>
            <person name="Shah P."/>
            <person name="Silverstein K.A."/>
            <person name="Skrzypek M.S."/>
            <person name="Soll D."/>
            <person name="Staggs R."/>
            <person name="Stansfield I."/>
            <person name="Stumpf M.P."/>
            <person name="Sudbery P.E."/>
            <person name="Srikantha T."/>
            <person name="Zeng Q."/>
            <person name="Berman J."/>
            <person name="Berriman M."/>
            <person name="Heitman J."/>
            <person name="Gow N.A."/>
            <person name="Lorenz M.C."/>
            <person name="Birren B.W."/>
            <person name="Kellis M."/>
            <person name="Cuomo C.A."/>
        </authorList>
    </citation>
    <scope>NUCLEOTIDE SEQUENCE [LARGE SCALE GENOMIC DNA]</scope>
    <source>
        <strain evidence="4">ATCC 6260 / CBS 566 / DSM 6381 / JCM 1539 / NBRC 10279 / NRRL Y-324</strain>
    </source>
</reference>
<feature type="region of interest" description="Disordered" evidence="1">
    <location>
        <begin position="124"/>
        <end position="151"/>
    </location>
</feature>
<feature type="chain" id="PRO_5002679540" evidence="2">
    <location>
        <begin position="22"/>
        <end position="167"/>
    </location>
</feature>
<dbReference type="GeneID" id="5126620"/>
<accession>A5DIM0</accession>
<keyword evidence="2" id="KW-0732">Signal</keyword>
<dbReference type="OrthoDB" id="10369197at2759"/>